<dbReference type="Gene3D" id="3.40.30.10">
    <property type="entry name" value="Glutaredoxin"/>
    <property type="match status" value="1"/>
</dbReference>
<dbReference type="NCBIfam" id="TIGR00014">
    <property type="entry name" value="arsC"/>
    <property type="match status" value="1"/>
</dbReference>
<dbReference type="PANTHER" id="PTHR30041:SF4">
    <property type="entry name" value="ARSENATE REDUCTASE"/>
    <property type="match status" value="1"/>
</dbReference>
<dbReference type="PROSITE" id="PS51353">
    <property type="entry name" value="ARSC"/>
    <property type="match status" value="1"/>
</dbReference>
<dbReference type="InterPro" id="IPR006660">
    <property type="entry name" value="Arsenate_reductase-like"/>
</dbReference>
<evidence type="ECO:0000313" key="2">
    <source>
        <dbReference type="EMBL" id="SUZ62121.1"/>
    </source>
</evidence>
<proteinExistence type="predicted"/>
<organism evidence="2">
    <name type="scientific">marine metagenome</name>
    <dbReference type="NCBI Taxonomy" id="408172"/>
    <lineage>
        <taxon>unclassified sequences</taxon>
        <taxon>metagenomes</taxon>
        <taxon>ecological metagenomes</taxon>
    </lineage>
</organism>
<gene>
    <name evidence="2" type="ORF">METZ01_LOCUS14975</name>
</gene>
<accession>A0A381P5B3</accession>
<reference evidence="2" key="1">
    <citation type="submission" date="2018-05" db="EMBL/GenBank/DDBJ databases">
        <authorList>
            <person name="Lanie J.A."/>
            <person name="Ng W.-L."/>
            <person name="Kazmierczak K.M."/>
            <person name="Andrzejewski T.M."/>
            <person name="Davidsen T.M."/>
            <person name="Wayne K.J."/>
            <person name="Tettelin H."/>
            <person name="Glass J.I."/>
            <person name="Rusch D."/>
            <person name="Podicherti R."/>
            <person name="Tsui H.-C.T."/>
            <person name="Winkler M.E."/>
        </authorList>
    </citation>
    <scope>NUCLEOTIDE SEQUENCE</scope>
</reference>
<dbReference type="PANTHER" id="PTHR30041">
    <property type="entry name" value="ARSENATE REDUCTASE"/>
    <property type="match status" value="1"/>
</dbReference>
<dbReference type="AlphaFoldDB" id="A0A381P5B3"/>
<dbReference type="GO" id="GO:0008794">
    <property type="term" value="F:arsenate reductase (glutaredoxin) activity"/>
    <property type="evidence" value="ECO:0007669"/>
    <property type="project" value="InterPro"/>
</dbReference>
<dbReference type="SUPFAM" id="SSF52833">
    <property type="entry name" value="Thioredoxin-like"/>
    <property type="match status" value="1"/>
</dbReference>
<name>A0A381P5B3_9ZZZZ</name>
<sequence length="115" mass="13069">MLEIWHNPRCSKSRETLAIIKEAGAEVRVRLYINDVPSMTELERVLEALEVDPAALVRIGEPVAKDLKLKSRELSRSEWLKVLVANPILIERPIVIRDDGRAIVGRPPENVRDLL</sequence>
<evidence type="ECO:0000256" key="1">
    <source>
        <dbReference type="ARBA" id="ARBA00023002"/>
    </source>
</evidence>
<protein>
    <recommendedName>
        <fullName evidence="3">Arsenate reductase</fullName>
    </recommendedName>
</protein>
<evidence type="ECO:0008006" key="3">
    <source>
        <dbReference type="Google" id="ProtNLM"/>
    </source>
</evidence>
<dbReference type="InterPro" id="IPR006659">
    <property type="entry name" value="Arsenate_reductase"/>
</dbReference>
<dbReference type="Pfam" id="PF03960">
    <property type="entry name" value="ArsC"/>
    <property type="match status" value="1"/>
</dbReference>
<keyword evidence="1" id="KW-0560">Oxidoreductase</keyword>
<dbReference type="EMBL" id="UINC01000848">
    <property type="protein sequence ID" value="SUZ62121.1"/>
    <property type="molecule type" value="Genomic_DNA"/>
</dbReference>
<dbReference type="InterPro" id="IPR036249">
    <property type="entry name" value="Thioredoxin-like_sf"/>
</dbReference>
<dbReference type="CDD" id="cd03034">
    <property type="entry name" value="ArsC_ArsC"/>
    <property type="match status" value="1"/>
</dbReference>